<sequence>MDSLPPELLLYIFEFLYPLDVSFPNASSSTSYERSSDLARVCLVSRRINQIATPILYRSIEQAPGRTPLFFKDVLVALCGNPTLKQHVKAIKQRGSYRFISWTAHVSPPEWAMPLSDGMDLLHPDEIYSRLASGEDPFITLLALQSPNLEQLCVDFPKHRFDGGGKLPLLLEKMTAVLAAPLGSPPQFHSLRVLRLDLRFWDHFPINSIYQILLLPQLKDLTLGRWGAVYERDRGASRPDPDHQDSHVLDQPWIWPVRSSPIERLSLLSSRAPAYIIANLVTACKALKRFECGSPARFTGAEFRYNQVSAAVAAHYGSLEELAIGTKEYHPPEDYGEFKYCENLKFLKVLRIPYRVLMKHNHASGLLQRLPPDLEFLILDFPRLDRLSFDFDGILLVLREAVSSGGFSQLKAVEFRLLGVGEQAVAAVPDIHKYRSAFQAGGTRLDMAIAIGNPFDMPLSLETSHRLEQLFPGFVRYVKGHHLICASTCERPHTPVFEEEEEYISRDPYRETW</sequence>
<evidence type="ECO:0000313" key="2">
    <source>
        <dbReference type="EMBL" id="KAF2253578.1"/>
    </source>
</evidence>
<dbReference type="InterPro" id="IPR001810">
    <property type="entry name" value="F-box_dom"/>
</dbReference>
<dbReference type="Gene3D" id="1.20.1280.50">
    <property type="match status" value="1"/>
</dbReference>
<dbReference type="AlphaFoldDB" id="A0A6A6ITT3"/>
<gene>
    <name evidence="2" type="ORF">BU26DRAFT_548018</name>
</gene>
<accession>A0A6A6ITT3</accession>
<organism evidence="2 3">
    <name type="scientific">Trematosphaeria pertusa</name>
    <dbReference type="NCBI Taxonomy" id="390896"/>
    <lineage>
        <taxon>Eukaryota</taxon>
        <taxon>Fungi</taxon>
        <taxon>Dikarya</taxon>
        <taxon>Ascomycota</taxon>
        <taxon>Pezizomycotina</taxon>
        <taxon>Dothideomycetes</taxon>
        <taxon>Pleosporomycetidae</taxon>
        <taxon>Pleosporales</taxon>
        <taxon>Massarineae</taxon>
        <taxon>Trematosphaeriaceae</taxon>
        <taxon>Trematosphaeria</taxon>
    </lineage>
</organism>
<keyword evidence="3" id="KW-1185">Reference proteome</keyword>
<dbReference type="OrthoDB" id="3690497at2759"/>
<dbReference type="GeneID" id="54585243"/>
<protein>
    <recommendedName>
        <fullName evidence="1">F-box domain-containing protein</fullName>
    </recommendedName>
</protein>
<evidence type="ECO:0000259" key="1">
    <source>
        <dbReference type="Pfam" id="PF12937"/>
    </source>
</evidence>
<name>A0A6A6ITT3_9PLEO</name>
<dbReference type="EMBL" id="ML987191">
    <property type="protein sequence ID" value="KAF2253578.1"/>
    <property type="molecule type" value="Genomic_DNA"/>
</dbReference>
<evidence type="ECO:0000313" key="3">
    <source>
        <dbReference type="Proteomes" id="UP000800094"/>
    </source>
</evidence>
<dbReference type="Pfam" id="PF12937">
    <property type="entry name" value="F-box-like"/>
    <property type="match status" value="1"/>
</dbReference>
<reference evidence="2" key="1">
    <citation type="journal article" date="2020" name="Stud. Mycol.">
        <title>101 Dothideomycetes genomes: a test case for predicting lifestyles and emergence of pathogens.</title>
        <authorList>
            <person name="Haridas S."/>
            <person name="Albert R."/>
            <person name="Binder M."/>
            <person name="Bloem J."/>
            <person name="Labutti K."/>
            <person name="Salamov A."/>
            <person name="Andreopoulos B."/>
            <person name="Baker S."/>
            <person name="Barry K."/>
            <person name="Bills G."/>
            <person name="Bluhm B."/>
            <person name="Cannon C."/>
            <person name="Castanera R."/>
            <person name="Culley D."/>
            <person name="Daum C."/>
            <person name="Ezra D."/>
            <person name="Gonzalez J."/>
            <person name="Henrissat B."/>
            <person name="Kuo A."/>
            <person name="Liang C."/>
            <person name="Lipzen A."/>
            <person name="Lutzoni F."/>
            <person name="Magnuson J."/>
            <person name="Mondo S."/>
            <person name="Nolan M."/>
            <person name="Ohm R."/>
            <person name="Pangilinan J."/>
            <person name="Park H.-J."/>
            <person name="Ramirez L."/>
            <person name="Alfaro M."/>
            <person name="Sun H."/>
            <person name="Tritt A."/>
            <person name="Yoshinaga Y."/>
            <person name="Zwiers L.-H."/>
            <person name="Turgeon B."/>
            <person name="Goodwin S."/>
            <person name="Spatafora J."/>
            <person name="Crous P."/>
            <person name="Grigoriev I."/>
        </authorList>
    </citation>
    <scope>NUCLEOTIDE SEQUENCE</scope>
    <source>
        <strain evidence="2">CBS 122368</strain>
    </source>
</reference>
<dbReference type="CDD" id="cd09917">
    <property type="entry name" value="F-box_SF"/>
    <property type="match status" value="1"/>
</dbReference>
<dbReference type="Proteomes" id="UP000800094">
    <property type="component" value="Unassembled WGS sequence"/>
</dbReference>
<feature type="domain" description="F-box" evidence="1">
    <location>
        <begin position="1"/>
        <end position="60"/>
    </location>
</feature>
<dbReference type="RefSeq" id="XP_033688582.1">
    <property type="nucleotide sequence ID" value="XM_033831913.1"/>
</dbReference>
<proteinExistence type="predicted"/>